<evidence type="ECO:0000313" key="3">
    <source>
        <dbReference type="Proteomes" id="UP001213000"/>
    </source>
</evidence>
<gene>
    <name evidence="2" type="ORF">NP233_g6458</name>
</gene>
<keyword evidence="1" id="KW-0812">Transmembrane</keyword>
<name>A0AAD5VQZ5_9AGAR</name>
<keyword evidence="3" id="KW-1185">Reference proteome</keyword>
<evidence type="ECO:0000256" key="1">
    <source>
        <dbReference type="SAM" id="Phobius"/>
    </source>
</evidence>
<keyword evidence="1" id="KW-1133">Transmembrane helix</keyword>
<dbReference type="AlphaFoldDB" id="A0AAD5VQZ5"/>
<protein>
    <submittedName>
        <fullName evidence="2">Uncharacterized protein</fullName>
    </submittedName>
</protein>
<dbReference type="EMBL" id="JANIEX010000423">
    <property type="protein sequence ID" value="KAJ3567296.1"/>
    <property type="molecule type" value="Genomic_DNA"/>
</dbReference>
<sequence length="415" mass="45991">MNKLFNDQQSSRIEQLGLVPINSDTTMNFTFVGTGCSVFAVKNVDSIPPIPDSLSPQWKCHLYDDQGISQDITGGLHGKHSQTLIPDDGMMQYEICQARLQEVKNYTLSVKVEIRHIPAYFHSIRYVTPSTPECPEPFSNTTMRIDPQDPCHIRDSTNWSIGPKMSFVEDPQSSSNMTVWFQGEKLQWFGDSEHFMTDTIELTLDGKRVDVGPTPPNHIFSVSSSPLFAVVPDPGTNISQPHLLNVYVPSGNLTLHHLLVTSGDPKRLQLLTTQHDSDHDSDPPKSSSPSALSKDAIIGVVVGIIVGMVLMILAVFLALKCSGRGRRRKETWKDSALPSAIEHPASRVSSRSSFSRELVTGDIEYNPEAQKKMDALEPQTRQGVTRPASALILHADSGIRIRLRASEIPPQYTRV</sequence>
<feature type="transmembrane region" description="Helical" evidence="1">
    <location>
        <begin position="296"/>
        <end position="319"/>
    </location>
</feature>
<evidence type="ECO:0000313" key="2">
    <source>
        <dbReference type="EMBL" id="KAJ3567296.1"/>
    </source>
</evidence>
<organism evidence="2 3">
    <name type="scientific">Leucocoprinus birnbaumii</name>
    <dbReference type="NCBI Taxonomy" id="56174"/>
    <lineage>
        <taxon>Eukaryota</taxon>
        <taxon>Fungi</taxon>
        <taxon>Dikarya</taxon>
        <taxon>Basidiomycota</taxon>
        <taxon>Agaricomycotina</taxon>
        <taxon>Agaricomycetes</taxon>
        <taxon>Agaricomycetidae</taxon>
        <taxon>Agaricales</taxon>
        <taxon>Agaricineae</taxon>
        <taxon>Agaricaceae</taxon>
        <taxon>Leucocoprinus</taxon>
    </lineage>
</organism>
<comment type="caution">
    <text evidence="2">The sequence shown here is derived from an EMBL/GenBank/DDBJ whole genome shotgun (WGS) entry which is preliminary data.</text>
</comment>
<keyword evidence="1" id="KW-0472">Membrane</keyword>
<reference evidence="2" key="1">
    <citation type="submission" date="2022-07" db="EMBL/GenBank/DDBJ databases">
        <title>Genome Sequence of Leucocoprinus birnbaumii.</title>
        <authorList>
            <person name="Buettner E."/>
        </authorList>
    </citation>
    <scope>NUCLEOTIDE SEQUENCE</scope>
    <source>
        <strain evidence="2">VT141</strain>
    </source>
</reference>
<proteinExistence type="predicted"/>
<accession>A0AAD5VQZ5</accession>
<dbReference type="Proteomes" id="UP001213000">
    <property type="component" value="Unassembled WGS sequence"/>
</dbReference>